<feature type="region of interest" description="Disordered" evidence="1">
    <location>
        <begin position="118"/>
        <end position="145"/>
    </location>
</feature>
<gene>
    <name evidence="2" type="ORF">B0T22DRAFT_97720</name>
</gene>
<organism evidence="2 3">
    <name type="scientific">Podospora appendiculata</name>
    <dbReference type="NCBI Taxonomy" id="314037"/>
    <lineage>
        <taxon>Eukaryota</taxon>
        <taxon>Fungi</taxon>
        <taxon>Dikarya</taxon>
        <taxon>Ascomycota</taxon>
        <taxon>Pezizomycotina</taxon>
        <taxon>Sordariomycetes</taxon>
        <taxon>Sordariomycetidae</taxon>
        <taxon>Sordariales</taxon>
        <taxon>Podosporaceae</taxon>
        <taxon>Podospora</taxon>
    </lineage>
</organism>
<reference evidence="2" key="1">
    <citation type="journal article" date="2023" name="Mol. Phylogenet. Evol.">
        <title>Genome-scale phylogeny and comparative genomics of the fungal order Sordariales.</title>
        <authorList>
            <person name="Hensen N."/>
            <person name="Bonometti L."/>
            <person name="Westerberg I."/>
            <person name="Brannstrom I.O."/>
            <person name="Guillou S."/>
            <person name="Cros-Aarteil S."/>
            <person name="Calhoun S."/>
            <person name="Haridas S."/>
            <person name="Kuo A."/>
            <person name="Mondo S."/>
            <person name="Pangilinan J."/>
            <person name="Riley R."/>
            <person name="LaButti K."/>
            <person name="Andreopoulos B."/>
            <person name="Lipzen A."/>
            <person name="Chen C."/>
            <person name="Yan M."/>
            <person name="Daum C."/>
            <person name="Ng V."/>
            <person name="Clum A."/>
            <person name="Steindorff A."/>
            <person name="Ohm R.A."/>
            <person name="Martin F."/>
            <person name="Silar P."/>
            <person name="Natvig D.O."/>
            <person name="Lalanne C."/>
            <person name="Gautier V."/>
            <person name="Ament-Velasquez S.L."/>
            <person name="Kruys A."/>
            <person name="Hutchinson M.I."/>
            <person name="Powell A.J."/>
            <person name="Barry K."/>
            <person name="Miller A.N."/>
            <person name="Grigoriev I.V."/>
            <person name="Debuchy R."/>
            <person name="Gladieux P."/>
            <person name="Hiltunen Thoren M."/>
            <person name="Johannesson H."/>
        </authorList>
    </citation>
    <scope>NUCLEOTIDE SEQUENCE</scope>
    <source>
        <strain evidence="2">CBS 314.62</strain>
    </source>
</reference>
<sequence>MGGAAFASGHSPLNTPRMPPAVYARAKTACHALLRHLFVYVASPIEGPGKTDHGDIDILVALDRRLAFPQKPGDEVQRSPQALMAAIQNALDTRYAIVDQTAMSANFAILWPEKEEEEETGSRAALEVPATAQDNSNRGEKDPRPRHIQVDVRICNDLDDLCWALFKHAHGDIWNLLGSTIRPYGLTVDEQGLWLRIPEIEKLDRKRAKVLLTSDPVATIHFLGMQVEGFWTEPFESVDALFDYVTTCRLFWLQPASEESPDVEANDAEANNAGSLGGEEGRKKLKSNDRRRMNYRAVYRRWINEFIPQLRAQGRFASRYQQTTTMQELRDMVRDEAFARFFVETEYRARLRAWRVQREAEQVKGLVKKLIPMDLDPHYRACLVSGMMKIIMEGDRSLGIVPETPLKDADGFYDMEATRAFVATNWERLGPIT</sequence>
<reference evidence="2" key="2">
    <citation type="submission" date="2023-06" db="EMBL/GenBank/DDBJ databases">
        <authorList>
            <consortium name="Lawrence Berkeley National Laboratory"/>
            <person name="Haridas S."/>
            <person name="Hensen N."/>
            <person name="Bonometti L."/>
            <person name="Westerberg I."/>
            <person name="Brannstrom I.O."/>
            <person name="Guillou S."/>
            <person name="Cros-Aarteil S."/>
            <person name="Calhoun S."/>
            <person name="Kuo A."/>
            <person name="Mondo S."/>
            <person name="Pangilinan J."/>
            <person name="Riley R."/>
            <person name="Labutti K."/>
            <person name="Andreopoulos B."/>
            <person name="Lipzen A."/>
            <person name="Chen C."/>
            <person name="Yanf M."/>
            <person name="Daum C."/>
            <person name="Ng V."/>
            <person name="Clum A."/>
            <person name="Steindorff A."/>
            <person name="Ohm R."/>
            <person name="Martin F."/>
            <person name="Silar P."/>
            <person name="Natvig D."/>
            <person name="Lalanne C."/>
            <person name="Gautier V."/>
            <person name="Ament-Velasquez S.L."/>
            <person name="Kruys A."/>
            <person name="Hutchinson M.I."/>
            <person name="Powell A.J."/>
            <person name="Barry K."/>
            <person name="Miller A.N."/>
            <person name="Grigoriev I.V."/>
            <person name="Debuchy R."/>
            <person name="Gladieux P."/>
            <person name="Thoren M.H."/>
            <person name="Johannesson H."/>
        </authorList>
    </citation>
    <scope>NUCLEOTIDE SEQUENCE</scope>
    <source>
        <strain evidence="2">CBS 314.62</strain>
    </source>
</reference>
<dbReference type="AlphaFoldDB" id="A0AAE0XKP5"/>
<evidence type="ECO:0000256" key="1">
    <source>
        <dbReference type="SAM" id="MobiDB-lite"/>
    </source>
</evidence>
<name>A0AAE0XKP5_9PEZI</name>
<evidence type="ECO:0000313" key="2">
    <source>
        <dbReference type="EMBL" id="KAK3695208.1"/>
    </source>
</evidence>
<protein>
    <submittedName>
        <fullName evidence="2">Uncharacterized protein</fullName>
    </submittedName>
</protein>
<evidence type="ECO:0000313" key="3">
    <source>
        <dbReference type="Proteomes" id="UP001270362"/>
    </source>
</evidence>
<comment type="caution">
    <text evidence="2">The sequence shown here is derived from an EMBL/GenBank/DDBJ whole genome shotgun (WGS) entry which is preliminary data.</text>
</comment>
<dbReference type="Proteomes" id="UP001270362">
    <property type="component" value="Unassembled WGS sequence"/>
</dbReference>
<feature type="region of interest" description="Disordered" evidence="1">
    <location>
        <begin position="261"/>
        <end position="285"/>
    </location>
</feature>
<dbReference type="EMBL" id="JAULSO010000001">
    <property type="protein sequence ID" value="KAK3695208.1"/>
    <property type="molecule type" value="Genomic_DNA"/>
</dbReference>
<accession>A0AAE0XKP5</accession>
<proteinExistence type="predicted"/>
<keyword evidence="3" id="KW-1185">Reference proteome</keyword>